<comment type="function">
    <text evidence="1">Histone-like DNA-binding protein which is capable of wrapping DNA to stabilize it, and thus to prevent its denaturation under extreme environmental conditions.</text>
</comment>
<dbReference type="Proteomes" id="UP000261875">
    <property type="component" value="Chromosome"/>
</dbReference>
<dbReference type="InterPro" id="IPR010992">
    <property type="entry name" value="IHF-like_DNA-bd_dom_sf"/>
</dbReference>
<keyword evidence="3" id="KW-0226">DNA condensation</keyword>
<evidence type="ECO:0000256" key="6">
    <source>
        <dbReference type="SAM" id="MobiDB-lite"/>
    </source>
</evidence>
<dbReference type="KEGG" id="fsm:CCS41_10265"/>
<evidence type="ECO:0000256" key="5">
    <source>
        <dbReference type="RuleBase" id="RU003939"/>
    </source>
</evidence>
<accession>A0A2U8I6J6</accession>
<dbReference type="GO" id="GO:0003677">
    <property type="term" value="F:DNA binding"/>
    <property type="evidence" value="ECO:0007669"/>
    <property type="project" value="UniProtKB-KW"/>
</dbReference>
<keyword evidence="4 7" id="KW-0238">DNA-binding</keyword>
<evidence type="ECO:0000256" key="1">
    <source>
        <dbReference type="ARBA" id="ARBA00003819"/>
    </source>
</evidence>
<dbReference type="PANTHER" id="PTHR33175:SF12">
    <property type="entry name" value="DNA-BINDING PROTEIN HU-ALPHA"/>
    <property type="match status" value="1"/>
</dbReference>
<evidence type="ECO:0000256" key="2">
    <source>
        <dbReference type="ARBA" id="ARBA00010529"/>
    </source>
</evidence>
<evidence type="ECO:0000256" key="3">
    <source>
        <dbReference type="ARBA" id="ARBA00023067"/>
    </source>
</evidence>
<gene>
    <name evidence="7" type="ORF">CCS41_10265</name>
</gene>
<dbReference type="InterPro" id="IPR020816">
    <property type="entry name" value="Histone-like_DNA-bd_CS"/>
</dbReference>
<dbReference type="GO" id="GO:0006270">
    <property type="term" value="P:DNA replication initiation"/>
    <property type="evidence" value="ECO:0007669"/>
    <property type="project" value="UniProtKB-ARBA"/>
</dbReference>
<dbReference type="GO" id="GO:0006351">
    <property type="term" value="P:DNA-templated transcription"/>
    <property type="evidence" value="ECO:0007669"/>
    <property type="project" value="UniProtKB-ARBA"/>
</dbReference>
<dbReference type="Pfam" id="PF00216">
    <property type="entry name" value="Bac_DNA_binding"/>
    <property type="match status" value="1"/>
</dbReference>
<evidence type="ECO:0000313" key="8">
    <source>
        <dbReference type="Proteomes" id="UP000261875"/>
    </source>
</evidence>
<proteinExistence type="inferred from homology"/>
<dbReference type="STRING" id="1878942.GCA_900128755_01275"/>
<dbReference type="PROSITE" id="PS00045">
    <property type="entry name" value="HISTONE_LIKE"/>
    <property type="match status" value="1"/>
</dbReference>
<evidence type="ECO:0000313" key="7">
    <source>
        <dbReference type="EMBL" id="AWK14768.1"/>
    </source>
</evidence>
<dbReference type="PRINTS" id="PR01727">
    <property type="entry name" value="DNABINDINGHU"/>
</dbReference>
<dbReference type="GO" id="GO:0005829">
    <property type="term" value="C:cytosol"/>
    <property type="evidence" value="ECO:0007669"/>
    <property type="project" value="TreeGrafter"/>
</dbReference>
<dbReference type="Gene3D" id="4.10.520.10">
    <property type="entry name" value="IHF-like DNA-binding proteins"/>
    <property type="match status" value="1"/>
</dbReference>
<dbReference type="SUPFAM" id="SSF47729">
    <property type="entry name" value="IHF-like DNA-binding proteins"/>
    <property type="match status" value="1"/>
</dbReference>
<dbReference type="InterPro" id="IPR000119">
    <property type="entry name" value="Hist_DNA-bd"/>
</dbReference>
<organism evidence="7 8">
    <name type="scientific">Candidatus Fukatsuia symbiotica</name>
    <dbReference type="NCBI Taxonomy" id="1878942"/>
    <lineage>
        <taxon>Bacteria</taxon>
        <taxon>Pseudomonadati</taxon>
        <taxon>Pseudomonadota</taxon>
        <taxon>Gammaproteobacteria</taxon>
        <taxon>Enterobacterales</taxon>
        <taxon>Yersiniaceae</taxon>
        <taxon>Candidatus Fukatsuia</taxon>
    </lineage>
</organism>
<dbReference type="OrthoDB" id="9799835at2"/>
<dbReference type="FunFam" id="4.10.520.10:FF:000001">
    <property type="entry name" value="DNA-binding protein HU"/>
    <property type="match status" value="1"/>
</dbReference>
<keyword evidence="8" id="KW-1185">Reference proteome</keyword>
<dbReference type="GO" id="GO:1990178">
    <property type="term" value="C:HU-DNA complex"/>
    <property type="evidence" value="ECO:0007669"/>
    <property type="project" value="UniProtKB-ARBA"/>
</dbReference>
<dbReference type="SMART" id="SM00411">
    <property type="entry name" value="BHL"/>
    <property type="match status" value="1"/>
</dbReference>
<dbReference type="EMBL" id="CP021659">
    <property type="protein sequence ID" value="AWK14768.1"/>
    <property type="molecule type" value="Genomic_DNA"/>
</dbReference>
<reference evidence="7 8" key="1">
    <citation type="submission" date="2017-05" db="EMBL/GenBank/DDBJ databases">
        <title>Genome sequence of Candidatus Fukatsuia symbiotica and Candidatus Hamiltonella defensa from Acyrthosiphon pisum strain 5D.</title>
        <authorList>
            <person name="Patel V.A."/>
            <person name="Chevignon G."/>
            <person name="Russell J.A."/>
            <person name="Oliver K.M."/>
        </authorList>
    </citation>
    <scope>NUCLEOTIDE SEQUENCE [LARGE SCALE GENOMIC DNA]</scope>
    <source>
        <strain evidence="7 8">5D</strain>
    </source>
</reference>
<feature type="compositionally biased region" description="Low complexity" evidence="6">
    <location>
        <begin position="110"/>
        <end position="124"/>
    </location>
</feature>
<dbReference type="PANTHER" id="PTHR33175">
    <property type="entry name" value="DNA-BINDING PROTEIN HU"/>
    <property type="match status" value="1"/>
</dbReference>
<evidence type="ECO:0000256" key="4">
    <source>
        <dbReference type="ARBA" id="ARBA00023125"/>
    </source>
</evidence>
<feature type="region of interest" description="Disordered" evidence="6">
    <location>
        <begin position="100"/>
        <end position="124"/>
    </location>
</feature>
<dbReference type="CDD" id="cd13831">
    <property type="entry name" value="HU"/>
    <property type="match status" value="1"/>
</dbReference>
<dbReference type="GO" id="GO:1990103">
    <property type="term" value="C:DnaA-HU complex"/>
    <property type="evidence" value="ECO:0007669"/>
    <property type="project" value="UniProtKB-ARBA"/>
</dbReference>
<sequence>MNKTQLIDIIADKGDINKAKAKSILDIILEAITNCLKEGDTMQLVGFGTFKVNQRQARTGRNPQTGKPLEIAASNSPAFVSGKTFKEAVNKVMASEPQKVVGAPQKVVGAPKKAASPPKKAAKQ</sequence>
<protein>
    <submittedName>
        <fullName evidence="7">HU family DNA-binding protein</fullName>
    </submittedName>
</protein>
<dbReference type="GO" id="GO:0042802">
    <property type="term" value="F:identical protein binding"/>
    <property type="evidence" value="ECO:0007669"/>
    <property type="project" value="UniProtKB-ARBA"/>
</dbReference>
<dbReference type="AlphaFoldDB" id="A0A2U8I6J6"/>
<dbReference type="GO" id="GO:0030527">
    <property type="term" value="F:structural constituent of chromatin"/>
    <property type="evidence" value="ECO:0007669"/>
    <property type="project" value="InterPro"/>
</dbReference>
<dbReference type="GO" id="GO:0030261">
    <property type="term" value="P:chromosome condensation"/>
    <property type="evidence" value="ECO:0007669"/>
    <property type="project" value="UniProtKB-KW"/>
</dbReference>
<comment type="similarity">
    <text evidence="2 5">Belongs to the bacterial histone-like protein family.</text>
</comment>
<name>A0A2U8I6J6_9GAMM</name>